<feature type="domain" description="SLH" evidence="3">
    <location>
        <begin position="29"/>
        <end position="92"/>
    </location>
</feature>
<dbReference type="Pfam" id="PF18657">
    <property type="entry name" value="YDG"/>
    <property type="match status" value="4"/>
</dbReference>
<evidence type="ECO:0000256" key="2">
    <source>
        <dbReference type="SAM" id="SignalP"/>
    </source>
</evidence>
<dbReference type="PANTHER" id="PTHR43308">
    <property type="entry name" value="OUTER MEMBRANE PROTEIN ALPHA-RELATED"/>
    <property type="match status" value="1"/>
</dbReference>
<dbReference type="RefSeq" id="WP_087917898.1">
    <property type="nucleotide sequence ID" value="NZ_CP021780.1"/>
</dbReference>
<feature type="domain" description="SLH" evidence="3">
    <location>
        <begin position="150"/>
        <end position="214"/>
    </location>
</feature>
<dbReference type="InterPro" id="IPR001119">
    <property type="entry name" value="SLH_dom"/>
</dbReference>
<keyword evidence="5" id="KW-1185">Reference proteome</keyword>
<accession>A0A2Z2KKR9</accession>
<feature type="signal peptide" evidence="2">
    <location>
        <begin position="1"/>
        <end position="26"/>
    </location>
</feature>
<name>A0A2Z2KKR9_9BACL</name>
<protein>
    <recommendedName>
        <fullName evidence="3">SLH domain-containing protein</fullName>
    </recommendedName>
</protein>
<gene>
    <name evidence="4" type="ORF">B9T62_25900</name>
</gene>
<evidence type="ECO:0000313" key="4">
    <source>
        <dbReference type="EMBL" id="ASA23913.1"/>
    </source>
</evidence>
<evidence type="ECO:0000313" key="5">
    <source>
        <dbReference type="Proteomes" id="UP000249890"/>
    </source>
</evidence>
<feature type="chain" id="PRO_5038361363" description="SLH domain-containing protein" evidence="2">
    <location>
        <begin position="27"/>
        <end position="710"/>
    </location>
</feature>
<dbReference type="OrthoDB" id="185675at2"/>
<dbReference type="KEGG" id="pdh:B9T62_25900"/>
<reference evidence="4 5" key="1">
    <citation type="submission" date="2017-06" db="EMBL/GenBank/DDBJ databases">
        <title>Complete genome sequence of Paenibacillus donghaensis KCTC 13049T isolated from East Sea sediment, South Korea.</title>
        <authorList>
            <person name="Jung B.K."/>
            <person name="Hong S.-J."/>
            <person name="Shin J.-H."/>
        </authorList>
    </citation>
    <scope>NUCLEOTIDE SEQUENCE [LARGE SCALE GENOMIC DNA]</scope>
    <source>
        <strain evidence="4 5">KCTC 13049</strain>
    </source>
</reference>
<feature type="region of interest" description="Disordered" evidence="1">
    <location>
        <begin position="247"/>
        <end position="274"/>
    </location>
</feature>
<dbReference type="Proteomes" id="UP000249890">
    <property type="component" value="Chromosome"/>
</dbReference>
<dbReference type="Pfam" id="PF00395">
    <property type="entry name" value="SLH"/>
    <property type="match status" value="3"/>
</dbReference>
<proteinExistence type="predicted"/>
<organism evidence="4 5">
    <name type="scientific">Paenibacillus donghaensis</name>
    <dbReference type="NCBI Taxonomy" id="414771"/>
    <lineage>
        <taxon>Bacteria</taxon>
        <taxon>Bacillati</taxon>
        <taxon>Bacillota</taxon>
        <taxon>Bacilli</taxon>
        <taxon>Bacillales</taxon>
        <taxon>Paenibacillaceae</taxon>
        <taxon>Paenibacillus</taxon>
    </lineage>
</organism>
<evidence type="ECO:0000259" key="3">
    <source>
        <dbReference type="PROSITE" id="PS51272"/>
    </source>
</evidence>
<feature type="domain" description="SLH" evidence="3">
    <location>
        <begin position="93"/>
        <end position="149"/>
    </location>
</feature>
<evidence type="ECO:0000256" key="1">
    <source>
        <dbReference type="SAM" id="MobiDB-lite"/>
    </source>
</evidence>
<dbReference type="InterPro" id="IPR051465">
    <property type="entry name" value="Cell_Envelope_Struct_Comp"/>
</dbReference>
<feature type="compositionally biased region" description="Low complexity" evidence="1">
    <location>
        <begin position="250"/>
        <end position="268"/>
    </location>
</feature>
<sequence length="710" mass="73503">MKNRPAKFTLSSLLAFITLFSSFHLAFGAAATASSDIKGHWAENEMNAWMDKGFIHGYQDGTLKPDSNIIRTEFMALINRSFGFTETASISYTDLTPSNWAYTEVAKAKKAGYIQGYTDGTIGVNKYVSRQEAAVIIHRLLDLDLSGNTTSSFKDSSSIASWAQVSVDYIAAQGIMTGYTASNSFKPTQFITRAEAIVALERALNVRMDTDNDSATPAVTSAATPIPTPIPTATPPAIPAVQTSEATPLPTSTANPVVTPTPTSTPTSGGIADTTAPVLSRVSVGPITVGDNVYGESSEEGYLYLVPRATLQTIASLDDAVKATMGQRSAVTASVYSFFSSQGLSAGTYVVYAVDGSNNISAASTPIVVDGLQLTIAAPALLLDTKMYNGTKEAAVTASSLVGVMQGDQVEVHATATYSSASPGTNKAVTVVYTLSGAHAASYIAPVNYSVNNGSITVAQLTIELPDLTLAKFKDGTTTAAVTAGSLIGVVSGEDVTVQAAANYDSADIGTHKTITVVYTLSGADAGNYKAPVNYTVTTGEIDKDRITRTKVYDGTAVAAVTLGQVSGIIDGDDVTVNIAASYTDAKVGTNKTIMIEYTLSGADAGNYFPPTPYTVLTGTITALQLAVSPPLLTESRIFNGSTAAAVTAGQLSGVVAGDDVTVTAAASYSDADIGTNKTITVVYTLSGADAANYITPANDIVTTGRITAP</sequence>
<keyword evidence="2" id="KW-0732">Signal</keyword>
<dbReference type="AlphaFoldDB" id="A0A2Z2KKR9"/>
<dbReference type="InterPro" id="IPR041248">
    <property type="entry name" value="YDG"/>
</dbReference>
<dbReference type="EMBL" id="CP021780">
    <property type="protein sequence ID" value="ASA23913.1"/>
    <property type="molecule type" value="Genomic_DNA"/>
</dbReference>
<dbReference type="PROSITE" id="PS51272">
    <property type="entry name" value="SLH"/>
    <property type="match status" value="3"/>
</dbReference>